<dbReference type="RefSeq" id="WP_376801618.1">
    <property type="nucleotide sequence ID" value="NZ_DBNB01000020.1"/>
</dbReference>
<feature type="transmembrane region" description="Helical" evidence="1">
    <location>
        <begin position="74"/>
        <end position="93"/>
    </location>
</feature>
<proteinExistence type="predicted"/>
<gene>
    <name evidence="2" type="ORF">A4S15_06370</name>
</gene>
<dbReference type="STRING" id="1827387.A4S15_06370"/>
<evidence type="ECO:0000256" key="1">
    <source>
        <dbReference type="SAM" id="Phobius"/>
    </source>
</evidence>
<organism evidence="2 3">
    <name type="scientific">Candidatus Raskinella chloraquaticus</name>
    <dbReference type="NCBI Taxonomy" id="1951219"/>
    <lineage>
        <taxon>Bacteria</taxon>
        <taxon>Pseudomonadati</taxon>
        <taxon>Pseudomonadota</taxon>
        <taxon>Alphaproteobacteria</taxon>
        <taxon>Hyphomicrobiales</taxon>
        <taxon>Phreatobacteraceae</taxon>
        <taxon>Candidatus Raskinella</taxon>
    </lineage>
</organism>
<protein>
    <submittedName>
        <fullName evidence="2">Uncharacterized protein</fullName>
    </submittedName>
</protein>
<evidence type="ECO:0000313" key="2">
    <source>
        <dbReference type="EMBL" id="OQW52473.1"/>
    </source>
</evidence>
<reference evidence="2 3" key="1">
    <citation type="journal article" date="2017" name="Water Res.">
        <title>Comammox in drinking water systems.</title>
        <authorList>
            <person name="Wang Y."/>
            <person name="Ma L."/>
            <person name="Mao Y."/>
            <person name="Jiang X."/>
            <person name="Xia Y."/>
            <person name="Yu K."/>
            <person name="Li B."/>
            <person name="Zhang T."/>
        </authorList>
    </citation>
    <scope>NUCLEOTIDE SEQUENCE [LARGE SCALE GENOMIC DNA]</scope>
    <source>
        <strain evidence="2">SG_bin8</strain>
    </source>
</reference>
<name>A0A1W9HYE9_9HYPH</name>
<dbReference type="EMBL" id="LWDL01000012">
    <property type="protein sequence ID" value="OQW52473.1"/>
    <property type="molecule type" value="Genomic_DNA"/>
</dbReference>
<comment type="caution">
    <text evidence="2">The sequence shown here is derived from an EMBL/GenBank/DDBJ whole genome shotgun (WGS) entry which is preliminary data.</text>
</comment>
<accession>A0A1W9HYE9</accession>
<keyword evidence="1" id="KW-0472">Membrane</keyword>
<sequence length="102" mass="11335">MIAGTSRFIGFWLLAAAIVALVIDGTRTIAASALVWTSLAKTWFQIHAGSLTALQVVMEKNVHPLLWNPAMTTILRMPTVMILAIFAFLFLRIGRPRRDVLE</sequence>
<dbReference type="Proteomes" id="UP000192872">
    <property type="component" value="Unassembled WGS sequence"/>
</dbReference>
<keyword evidence="1" id="KW-1133">Transmembrane helix</keyword>
<keyword evidence="1" id="KW-0812">Transmembrane</keyword>
<dbReference type="AlphaFoldDB" id="A0A1W9HYE9"/>
<evidence type="ECO:0000313" key="3">
    <source>
        <dbReference type="Proteomes" id="UP000192872"/>
    </source>
</evidence>